<dbReference type="Pfam" id="PF01762">
    <property type="entry name" value="Galactosyl_T"/>
    <property type="match status" value="1"/>
</dbReference>
<evidence type="ECO:0000256" key="9">
    <source>
        <dbReference type="ARBA" id="ARBA00023136"/>
    </source>
</evidence>
<sequence length="304" mass="34621">MEFRAILCRNFTKNLCRTTGYFLAKLLGLAFLTLVLFKFSYVVPENKFNLKLEPLKSALQRYSLHFRSPAEENQLKSVPLNWTDIKIGTYPRGICENLNKNGDSATILFDDAKEKFSVQHLFVVAVGNASQILIKEVKSEASKHKDILVIDNIQDHYHKISFKVRAWVAYLAERCASKPSLKYIAKMDDDVMINLPALLHILPTFGNYKNVVCAELFLMDNLLEIISRSGICPKKNINTTVWECIVKGWLSLDGRLVYTHALMNGTGAAYFDIGAHYISTNSRDETKLYLRRDDKSLDGNTKEI</sequence>
<dbReference type="GO" id="GO:0006493">
    <property type="term" value="P:protein O-linked glycosylation"/>
    <property type="evidence" value="ECO:0007669"/>
    <property type="project" value="TreeGrafter"/>
</dbReference>
<evidence type="ECO:0000256" key="10">
    <source>
        <dbReference type="RuleBase" id="RU363063"/>
    </source>
</evidence>
<dbReference type="Proteomes" id="UP000887574">
    <property type="component" value="Unplaced"/>
</dbReference>
<dbReference type="InterPro" id="IPR002659">
    <property type="entry name" value="Glyco_trans_31"/>
</dbReference>
<keyword evidence="11" id="KW-1185">Reference proteome</keyword>
<keyword evidence="7 10" id="KW-1133">Transmembrane helix</keyword>
<keyword evidence="3 10" id="KW-0328">Glycosyltransferase</keyword>
<accession>A0A915E7N4</accession>
<evidence type="ECO:0000256" key="8">
    <source>
        <dbReference type="ARBA" id="ARBA00023034"/>
    </source>
</evidence>
<evidence type="ECO:0000256" key="5">
    <source>
        <dbReference type="ARBA" id="ARBA00022692"/>
    </source>
</evidence>
<evidence type="ECO:0000256" key="3">
    <source>
        <dbReference type="ARBA" id="ARBA00022676"/>
    </source>
</evidence>
<dbReference type="GO" id="GO:0016758">
    <property type="term" value="F:hexosyltransferase activity"/>
    <property type="evidence" value="ECO:0007669"/>
    <property type="project" value="InterPro"/>
</dbReference>
<keyword evidence="8 10" id="KW-0333">Golgi apparatus</keyword>
<dbReference type="WBParaSite" id="jg3213">
    <property type="protein sequence ID" value="jg3213"/>
    <property type="gene ID" value="jg3213"/>
</dbReference>
<comment type="similarity">
    <text evidence="2 10">Belongs to the glycosyltransferase 31 family.</text>
</comment>
<keyword evidence="6 10" id="KW-0735">Signal-anchor</keyword>
<evidence type="ECO:0000256" key="2">
    <source>
        <dbReference type="ARBA" id="ARBA00008661"/>
    </source>
</evidence>
<dbReference type="AlphaFoldDB" id="A0A915E7N4"/>
<proteinExistence type="inferred from homology"/>
<evidence type="ECO:0000313" key="12">
    <source>
        <dbReference type="WBParaSite" id="jg3213"/>
    </source>
</evidence>
<organism evidence="11 12">
    <name type="scientific">Ditylenchus dipsaci</name>
    <dbReference type="NCBI Taxonomy" id="166011"/>
    <lineage>
        <taxon>Eukaryota</taxon>
        <taxon>Metazoa</taxon>
        <taxon>Ecdysozoa</taxon>
        <taxon>Nematoda</taxon>
        <taxon>Chromadorea</taxon>
        <taxon>Rhabditida</taxon>
        <taxon>Tylenchina</taxon>
        <taxon>Tylenchomorpha</taxon>
        <taxon>Sphaerularioidea</taxon>
        <taxon>Anguinidae</taxon>
        <taxon>Anguininae</taxon>
        <taxon>Ditylenchus</taxon>
    </lineage>
</organism>
<reference evidence="12" key="1">
    <citation type="submission" date="2022-11" db="UniProtKB">
        <authorList>
            <consortium name="WormBaseParasite"/>
        </authorList>
    </citation>
    <scope>IDENTIFICATION</scope>
</reference>
<dbReference type="PANTHER" id="PTHR11214:SF364">
    <property type="entry name" value="HEXOSYLTRANSFERASE"/>
    <property type="match status" value="1"/>
</dbReference>
<feature type="transmembrane region" description="Helical" evidence="10">
    <location>
        <begin position="21"/>
        <end position="41"/>
    </location>
</feature>
<dbReference type="GO" id="GO:0000139">
    <property type="term" value="C:Golgi membrane"/>
    <property type="evidence" value="ECO:0007669"/>
    <property type="project" value="UniProtKB-SubCell"/>
</dbReference>
<evidence type="ECO:0000313" key="11">
    <source>
        <dbReference type="Proteomes" id="UP000887574"/>
    </source>
</evidence>
<dbReference type="EC" id="2.4.1.-" evidence="10"/>
<dbReference type="PANTHER" id="PTHR11214">
    <property type="entry name" value="BETA-1,3-N-ACETYLGLUCOSAMINYLTRANSFERASE"/>
    <property type="match status" value="1"/>
</dbReference>
<keyword evidence="5 10" id="KW-0812">Transmembrane</keyword>
<name>A0A915E7N4_9BILA</name>
<comment type="subcellular location">
    <subcellularLocation>
        <location evidence="1 10">Golgi apparatus membrane</location>
        <topology evidence="1 10">Single-pass type II membrane protein</topology>
    </subcellularLocation>
</comment>
<evidence type="ECO:0000256" key="6">
    <source>
        <dbReference type="ARBA" id="ARBA00022968"/>
    </source>
</evidence>
<keyword evidence="9 10" id="KW-0472">Membrane</keyword>
<evidence type="ECO:0000256" key="4">
    <source>
        <dbReference type="ARBA" id="ARBA00022679"/>
    </source>
</evidence>
<evidence type="ECO:0000256" key="7">
    <source>
        <dbReference type="ARBA" id="ARBA00022989"/>
    </source>
</evidence>
<protein>
    <recommendedName>
        <fullName evidence="10">Hexosyltransferase</fullName>
        <ecNumber evidence="10">2.4.1.-</ecNumber>
    </recommendedName>
</protein>
<keyword evidence="4" id="KW-0808">Transferase</keyword>
<evidence type="ECO:0000256" key="1">
    <source>
        <dbReference type="ARBA" id="ARBA00004323"/>
    </source>
</evidence>